<sequence length="81" mass="9271">MGSKSGNSVDDNTSTGDTSLCKRRHEGVKDSVPRAVRWKLVRVGTRNRIKGKRESGARKRQRRLRCLRVFLPVMFGSNFCY</sequence>
<dbReference type="AlphaFoldDB" id="A0AAV7SNB4"/>
<comment type="caution">
    <text evidence="2">The sequence shown here is derived from an EMBL/GenBank/DDBJ whole genome shotgun (WGS) entry which is preliminary data.</text>
</comment>
<feature type="compositionally biased region" description="Polar residues" evidence="1">
    <location>
        <begin position="1"/>
        <end position="18"/>
    </location>
</feature>
<evidence type="ECO:0000256" key="1">
    <source>
        <dbReference type="SAM" id="MobiDB-lite"/>
    </source>
</evidence>
<gene>
    <name evidence="2" type="ORF">NDU88_005924</name>
</gene>
<reference evidence="2" key="1">
    <citation type="journal article" date="2022" name="bioRxiv">
        <title>Sequencing and chromosome-scale assembly of the giantPleurodeles waltlgenome.</title>
        <authorList>
            <person name="Brown T."/>
            <person name="Elewa A."/>
            <person name="Iarovenko S."/>
            <person name="Subramanian E."/>
            <person name="Araus A.J."/>
            <person name="Petzold A."/>
            <person name="Susuki M."/>
            <person name="Suzuki K.-i.T."/>
            <person name="Hayashi T."/>
            <person name="Toyoda A."/>
            <person name="Oliveira C."/>
            <person name="Osipova E."/>
            <person name="Leigh N.D."/>
            <person name="Simon A."/>
            <person name="Yun M.H."/>
        </authorList>
    </citation>
    <scope>NUCLEOTIDE SEQUENCE</scope>
    <source>
        <strain evidence="2">20211129_DDA</strain>
        <tissue evidence="2">Liver</tissue>
    </source>
</reference>
<keyword evidence="3" id="KW-1185">Reference proteome</keyword>
<dbReference type="EMBL" id="JANPWB010000008">
    <property type="protein sequence ID" value="KAJ1165497.1"/>
    <property type="molecule type" value="Genomic_DNA"/>
</dbReference>
<accession>A0AAV7SNB4</accession>
<organism evidence="2 3">
    <name type="scientific">Pleurodeles waltl</name>
    <name type="common">Iberian ribbed newt</name>
    <dbReference type="NCBI Taxonomy" id="8319"/>
    <lineage>
        <taxon>Eukaryota</taxon>
        <taxon>Metazoa</taxon>
        <taxon>Chordata</taxon>
        <taxon>Craniata</taxon>
        <taxon>Vertebrata</taxon>
        <taxon>Euteleostomi</taxon>
        <taxon>Amphibia</taxon>
        <taxon>Batrachia</taxon>
        <taxon>Caudata</taxon>
        <taxon>Salamandroidea</taxon>
        <taxon>Salamandridae</taxon>
        <taxon>Pleurodelinae</taxon>
        <taxon>Pleurodeles</taxon>
    </lineage>
</organism>
<dbReference type="Proteomes" id="UP001066276">
    <property type="component" value="Chromosome 4_2"/>
</dbReference>
<name>A0AAV7SNB4_PLEWA</name>
<evidence type="ECO:0000313" key="2">
    <source>
        <dbReference type="EMBL" id="KAJ1165497.1"/>
    </source>
</evidence>
<proteinExistence type="predicted"/>
<feature type="region of interest" description="Disordered" evidence="1">
    <location>
        <begin position="1"/>
        <end position="29"/>
    </location>
</feature>
<evidence type="ECO:0000313" key="3">
    <source>
        <dbReference type="Proteomes" id="UP001066276"/>
    </source>
</evidence>
<protein>
    <submittedName>
        <fullName evidence="2">Uncharacterized protein</fullName>
    </submittedName>
</protein>